<dbReference type="InterPro" id="IPR004474">
    <property type="entry name" value="LytR_CpsA_psr"/>
</dbReference>
<evidence type="ECO:0000256" key="5">
    <source>
        <dbReference type="SAM" id="MobiDB-lite"/>
    </source>
</evidence>
<sequence length="359" mass="40574">MAERIRVKVRKKKNKRRKIVKRFIFLMLLAILVVIGVGIYKIVNTISAADSTFEEFKEGEKSDLRDEIVDIQEKPFSILIMGIEDYATNGDHGRADSLIVVTLDPKKKTMKMLSIPRDTRVQLASNTTGEKKKINASYAIGGKDETRNTVENLLGIPIDKYATVDFKGFKEVVDEIGGIDVEVPFDFNEKSDVSKKKKIYFTKGPMHLNGEEALAYARMRKQDKRGDFGRNDRQKQILKAALDQISKPENLMKIDTIAQKASKNVKTNIKITEALALQKVYSGFSGKDIETLNIKGKDLYINHEYFFEADKQNLAKVHDELNQHLYPDSTASNSHETSPESSTNDNVPDNSTELSEPTH</sequence>
<feature type="compositionally biased region" description="Polar residues" evidence="5">
    <location>
        <begin position="329"/>
        <end position="359"/>
    </location>
</feature>
<dbReference type="Proteomes" id="UP001211894">
    <property type="component" value="Unassembled WGS sequence"/>
</dbReference>
<reference evidence="8 9" key="1">
    <citation type="submission" date="2023-01" db="EMBL/GenBank/DDBJ databases">
        <title>Bacillus changyiensis sp. nov., isolated from a coastal deposit.</title>
        <authorList>
            <person name="Xiao G."/>
            <person name="Lai Q."/>
            <person name="Hu Z."/>
            <person name="Shao Z."/>
        </authorList>
    </citation>
    <scope>NUCLEOTIDE SEQUENCE [LARGE SCALE GENOMIC DNA]</scope>
    <source>
        <strain evidence="8 9">CLL-7-23</strain>
    </source>
</reference>
<keyword evidence="9" id="KW-1185">Reference proteome</keyword>
<dbReference type="InterPro" id="IPR050922">
    <property type="entry name" value="LytR/CpsA/Psr_CW_biosynth"/>
</dbReference>
<dbReference type="Gene3D" id="3.40.630.190">
    <property type="entry name" value="LCP protein"/>
    <property type="match status" value="1"/>
</dbReference>
<keyword evidence="4 6" id="KW-1133">Transmembrane helix</keyword>
<keyword evidence="3" id="KW-0735">Signal-anchor</keyword>
<organism evidence="8 9">
    <name type="scientific">Bacillus changyiensis</name>
    <dbReference type="NCBI Taxonomy" id="3004103"/>
    <lineage>
        <taxon>Bacteria</taxon>
        <taxon>Bacillati</taxon>
        <taxon>Bacillota</taxon>
        <taxon>Bacilli</taxon>
        <taxon>Bacillales</taxon>
        <taxon>Bacillaceae</taxon>
        <taxon>Bacillus</taxon>
    </lineage>
</organism>
<dbReference type="Pfam" id="PF03816">
    <property type="entry name" value="LytR_cpsA_psr"/>
    <property type="match status" value="1"/>
</dbReference>
<dbReference type="NCBIfam" id="TIGR00350">
    <property type="entry name" value="lytR_cpsA_psr"/>
    <property type="match status" value="1"/>
</dbReference>
<name>A0ABT4X289_9BACI</name>
<evidence type="ECO:0000259" key="7">
    <source>
        <dbReference type="Pfam" id="PF03816"/>
    </source>
</evidence>
<evidence type="ECO:0000256" key="3">
    <source>
        <dbReference type="ARBA" id="ARBA00022968"/>
    </source>
</evidence>
<dbReference type="EMBL" id="JAQKAB010000001">
    <property type="protein sequence ID" value="MDA7025507.1"/>
    <property type="molecule type" value="Genomic_DNA"/>
</dbReference>
<evidence type="ECO:0000256" key="2">
    <source>
        <dbReference type="ARBA" id="ARBA00022692"/>
    </source>
</evidence>
<keyword evidence="6" id="KW-0472">Membrane</keyword>
<accession>A0ABT4X289</accession>
<comment type="similarity">
    <text evidence="1">Belongs to the LytR/CpsA/Psr (LCP) family.</text>
</comment>
<evidence type="ECO:0000256" key="1">
    <source>
        <dbReference type="ARBA" id="ARBA00006068"/>
    </source>
</evidence>
<comment type="caution">
    <text evidence="8">The sequence shown here is derived from an EMBL/GenBank/DDBJ whole genome shotgun (WGS) entry which is preliminary data.</text>
</comment>
<gene>
    <name evidence="8" type="ORF">PJ311_02645</name>
</gene>
<evidence type="ECO:0000256" key="4">
    <source>
        <dbReference type="ARBA" id="ARBA00022989"/>
    </source>
</evidence>
<dbReference type="PANTHER" id="PTHR33392">
    <property type="entry name" value="POLYISOPRENYL-TEICHOIC ACID--PEPTIDOGLYCAN TEICHOIC ACID TRANSFERASE TAGU"/>
    <property type="match status" value="1"/>
</dbReference>
<keyword evidence="2 6" id="KW-0812">Transmembrane</keyword>
<dbReference type="RefSeq" id="WP_271339354.1">
    <property type="nucleotide sequence ID" value="NZ_JAQKAB010000001.1"/>
</dbReference>
<feature type="region of interest" description="Disordered" evidence="5">
    <location>
        <begin position="324"/>
        <end position="359"/>
    </location>
</feature>
<proteinExistence type="inferred from homology"/>
<dbReference type="PANTHER" id="PTHR33392:SF10">
    <property type="entry name" value="POLYISOPRENYL-TEICHOIC ACID--PEPTIDOGLYCAN TEICHOIC ACID TRANSFERASE TAGV"/>
    <property type="match status" value="1"/>
</dbReference>
<feature type="domain" description="Cell envelope-related transcriptional attenuator" evidence="7">
    <location>
        <begin position="94"/>
        <end position="246"/>
    </location>
</feature>
<evidence type="ECO:0000256" key="6">
    <source>
        <dbReference type="SAM" id="Phobius"/>
    </source>
</evidence>
<evidence type="ECO:0000313" key="9">
    <source>
        <dbReference type="Proteomes" id="UP001211894"/>
    </source>
</evidence>
<evidence type="ECO:0000313" key="8">
    <source>
        <dbReference type="EMBL" id="MDA7025507.1"/>
    </source>
</evidence>
<protein>
    <submittedName>
        <fullName evidence="8">LCP family protein</fullName>
    </submittedName>
</protein>
<feature type="transmembrane region" description="Helical" evidence="6">
    <location>
        <begin position="20"/>
        <end position="43"/>
    </location>
</feature>